<dbReference type="EMBL" id="NMUH01002151">
    <property type="protein sequence ID" value="MQL98170.1"/>
    <property type="molecule type" value="Genomic_DNA"/>
</dbReference>
<dbReference type="Proteomes" id="UP000652761">
    <property type="component" value="Unassembled WGS sequence"/>
</dbReference>
<evidence type="ECO:0000313" key="3">
    <source>
        <dbReference type="Proteomes" id="UP000652761"/>
    </source>
</evidence>
<reference evidence="2" key="1">
    <citation type="submission" date="2017-07" db="EMBL/GenBank/DDBJ databases">
        <title>Taro Niue Genome Assembly and Annotation.</title>
        <authorList>
            <person name="Atibalentja N."/>
            <person name="Keating K."/>
            <person name="Fields C.J."/>
        </authorList>
    </citation>
    <scope>NUCLEOTIDE SEQUENCE</scope>
    <source>
        <strain evidence="2">Niue_2</strain>
        <tissue evidence="2">Leaf</tissue>
    </source>
</reference>
<accession>A0A843VXD5</accession>
<gene>
    <name evidence="2" type="ORF">Taro_030887</name>
</gene>
<comment type="caution">
    <text evidence="2">The sequence shown here is derived from an EMBL/GenBank/DDBJ whole genome shotgun (WGS) entry which is preliminary data.</text>
</comment>
<keyword evidence="3" id="KW-1185">Reference proteome</keyword>
<sequence length="119" mass="13791">MAKLEYMRIGKGQCGPYLREREMNHTQEFGLRVCVREPEESKTKRKSVKDEIASQIVQNSTRERERMLKILRGGEENSTLQFRAYWGALGGLYRPPRPPKAPKSRFWPLGSAPQRLENG</sequence>
<evidence type="ECO:0000256" key="1">
    <source>
        <dbReference type="SAM" id="MobiDB-lite"/>
    </source>
</evidence>
<organism evidence="2 3">
    <name type="scientific">Colocasia esculenta</name>
    <name type="common">Wild taro</name>
    <name type="synonym">Arum esculentum</name>
    <dbReference type="NCBI Taxonomy" id="4460"/>
    <lineage>
        <taxon>Eukaryota</taxon>
        <taxon>Viridiplantae</taxon>
        <taxon>Streptophyta</taxon>
        <taxon>Embryophyta</taxon>
        <taxon>Tracheophyta</taxon>
        <taxon>Spermatophyta</taxon>
        <taxon>Magnoliopsida</taxon>
        <taxon>Liliopsida</taxon>
        <taxon>Araceae</taxon>
        <taxon>Aroideae</taxon>
        <taxon>Colocasieae</taxon>
        <taxon>Colocasia</taxon>
    </lineage>
</organism>
<feature type="region of interest" description="Disordered" evidence="1">
    <location>
        <begin position="97"/>
        <end position="119"/>
    </location>
</feature>
<dbReference type="AlphaFoldDB" id="A0A843VXD5"/>
<proteinExistence type="predicted"/>
<evidence type="ECO:0000313" key="2">
    <source>
        <dbReference type="EMBL" id="MQL98170.1"/>
    </source>
</evidence>
<protein>
    <submittedName>
        <fullName evidence="2">Uncharacterized protein</fullName>
    </submittedName>
</protein>
<name>A0A843VXD5_COLES</name>